<gene>
    <name evidence="1" type="ORF">BN2475_1180025</name>
</gene>
<keyword evidence="2" id="KW-1185">Reference proteome</keyword>
<evidence type="ECO:0000313" key="2">
    <source>
        <dbReference type="Proteomes" id="UP000187012"/>
    </source>
</evidence>
<name>A0A1N7SNE7_9BURK</name>
<reference evidence="1 2" key="1">
    <citation type="submission" date="2016-12" db="EMBL/GenBank/DDBJ databases">
        <authorList>
            <person name="Song W.-J."/>
            <person name="Kurnit D.M."/>
        </authorList>
    </citation>
    <scope>NUCLEOTIDE SEQUENCE [LARGE SCALE GENOMIC DNA]</scope>
    <source>
        <strain evidence="1 2">STM7296</strain>
    </source>
</reference>
<proteinExistence type="predicted"/>
<organism evidence="1 2">
    <name type="scientific">Paraburkholderia ribeironis</name>
    <dbReference type="NCBI Taxonomy" id="1247936"/>
    <lineage>
        <taxon>Bacteria</taxon>
        <taxon>Pseudomonadati</taxon>
        <taxon>Pseudomonadota</taxon>
        <taxon>Betaproteobacteria</taxon>
        <taxon>Burkholderiales</taxon>
        <taxon>Burkholderiaceae</taxon>
        <taxon>Paraburkholderia</taxon>
    </lineage>
</organism>
<dbReference type="Proteomes" id="UP000187012">
    <property type="component" value="Unassembled WGS sequence"/>
</dbReference>
<accession>A0A1N7SNE7</accession>
<sequence length="75" mass="8448">MALQWVTACRRGPKDVAHRTGCLLIAQLGSHFNAIQQILLSACHAEVTSELGSEPRKRITERKQAVWIPYIFPAY</sequence>
<protein>
    <submittedName>
        <fullName evidence="1">Uncharacterized protein</fullName>
    </submittedName>
</protein>
<evidence type="ECO:0000313" key="1">
    <source>
        <dbReference type="EMBL" id="SIT48956.1"/>
    </source>
</evidence>
<dbReference type="AlphaFoldDB" id="A0A1N7SNE7"/>
<dbReference type="EMBL" id="CYGX02000118">
    <property type="protein sequence ID" value="SIT48956.1"/>
    <property type="molecule type" value="Genomic_DNA"/>
</dbReference>